<dbReference type="Proteomes" id="UP001497644">
    <property type="component" value="Chromosome 3"/>
</dbReference>
<dbReference type="AlphaFoldDB" id="A0AAV2NMV6"/>
<keyword evidence="4" id="KW-1185">Reference proteome</keyword>
<accession>A0AAV2NMV6</accession>
<gene>
    <name evidence="3" type="ORF">LPLAT_LOCUS7300</name>
</gene>
<evidence type="ECO:0008006" key="5">
    <source>
        <dbReference type="Google" id="ProtNLM"/>
    </source>
</evidence>
<dbReference type="Pfam" id="PF21788">
    <property type="entry name" value="TNP-like_GBD"/>
    <property type="match status" value="1"/>
</dbReference>
<evidence type="ECO:0000259" key="2">
    <source>
        <dbReference type="Pfam" id="PF21788"/>
    </source>
</evidence>
<sequence>MLLNPTVQKMRWSADDIAVAISLRSVSPKAYRYLKNVLKIPLPGLSTLRKWASTFCVDEGILTDVLKIIKYKGRDMSDINKLIVVSFDEIHLSNAIAIDRRREQVIGPHKKCQMIFARGLFKKWKQPIFYDQDVTKDSDYRVIAVTCDLGPSNQKLLKALGIGVQEHEKCYFQHPSNDALKVFVFADSPHLIKLARNHYIDQGFNYNGECIKKSCLEKLLAINSKNFKIAHRLTQSHLDVAKSDRQKVKTATQLFSNTNAAAIECVV</sequence>
<evidence type="ECO:0000313" key="3">
    <source>
        <dbReference type="EMBL" id="CAL1681191.1"/>
    </source>
</evidence>
<protein>
    <recommendedName>
        <fullName evidence="5">Transposase</fullName>
    </recommendedName>
</protein>
<dbReference type="InterPro" id="IPR048366">
    <property type="entry name" value="TNP-like_GBD"/>
</dbReference>
<feature type="domain" description="THAP9-like helix-turn-helix" evidence="1">
    <location>
        <begin position="20"/>
        <end position="51"/>
    </location>
</feature>
<reference evidence="3" key="1">
    <citation type="submission" date="2024-04" db="EMBL/GenBank/DDBJ databases">
        <authorList>
            <consortium name="Molecular Ecology Group"/>
        </authorList>
    </citation>
    <scope>NUCLEOTIDE SEQUENCE</scope>
</reference>
<evidence type="ECO:0000313" key="4">
    <source>
        <dbReference type="Proteomes" id="UP001497644"/>
    </source>
</evidence>
<evidence type="ECO:0000259" key="1">
    <source>
        <dbReference type="Pfam" id="PF12017"/>
    </source>
</evidence>
<dbReference type="InterPro" id="IPR021896">
    <property type="entry name" value="THAP9-like_HTH"/>
</dbReference>
<dbReference type="EMBL" id="OZ034826">
    <property type="protein sequence ID" value="CAL1681191.1"/>
    <property type="molecule type" value="Genomic_DNA"/>
</dbReference>
<name>A0AAV2NMV6_9HYME</name>
<proteinExistence type="predicted"/>
<organism evidence="3 4">
    <name type="scientific">Lasius platythorax</name>
    <dbReference type="NCBI Taxonomy" id="488582"/>
    <lineage>
        <taxon>Eukaryota</taxon>
        <taxon>Metazoa</taxon>
        <taxon>Ecdysozoa</taxon>
        <taxon>Arthropoda</taxon>
        <taxon>Hexapoda</taxon>
        <taxon>Insecta</taxon>
        <taxon>Pterygota</taxon>
        <taxon>Neoptera</taxon>
        <taxon>Endopterygota</taxon>
        <taxon>Hymenoptera</taxon>
        <taxon>Apocrita</taxon>
        <taxon>Aculeata</taxon>
        <taxon>Formicoidea</taxon>
        <taxon>Formicidae</taxon>
        <taxon>Formicinae</taxon>
        <taxon>Lasius</taxon>
        <taxon>Lasius</taxon>
    </lineage>
</organism>
<feature type="domain" description="Transposable element P transposase-like GTP-binding insertion" evidence="2">
    <location>
        <begin position="190"/>
        <end position="265"/>
    </location>
</feature>
<dbReference type="Pfam" id="PF12017">
    <property type="entry name" value="Tnp_P_element"/>
    <property type="match status" value="1"/>
</dbReference>